<organism evidence="1 2">
    <name type="scientific">Laspinema olomoucense D3b</name>
    <dbReference type="NCBI Taxonomy" id="2953688"/>
    <lineage>
        <taxon>Bacteria</taxon>
        <taxon>Bacillati</taxon>
        <taxon>Cyanobacteriota</taxon>
        <taxon>Cyanophyceae</taxon>
        <taxon>Oscillatoriophycideae</taxon>
        <taxon>Oscillatoriales</taxon>
        <taxon>Laspinemataceae</taxon>
        <taxon>Laspinema</taxon>
        <taxon>Laspinema olomoucense</taxon>
    </lineage>
</organism>
<sequence length="58" mass="6497">MANSVVFSWFVGTSEVVYGSLLEGNKDCTIAPKRVNELSQKSPIELKPIPLIYPEQSW</sequence>
<dbReference type="Proteomes" id="UP001525961">
    <property type="component" value="Unassembled WGS sequence"/>
</dbReference>
<dbReference type="EMBL" id="JAMXFA010000024">
    <property type="protein sequence ID" value="MCT7979516.1"/>
    <property type="molecule type" value="Genomic_DNA"/>
</dbReference>
<protein>
    <submittedName>
        <fullName evidence="1">Uncharacterized protein</fullName>
    </submittedName>
</protein>
<dbReference type="RefSeq" id="WP_261197582.1">
    <property type="nucleotide sequence ID" value="NZ_JAMXFA010000024.1"/>
</dbReference>
<comment type="caution">
    <text evidence="1">The sequence shown here is derived from an EMBL/GenBank/DDBJ whole genome shotgun (WGS) entry which is preliminary data.</text>
</comment>
<reference evidence="1 2" key="1">
    <citation type="journal article" date="2022" name="Front. Microbiol.">
        <title>High genomic differentiation and limited gene flow indicate recent cryptic speciation within the genus Laspinema (cyanobacteria).</title>
        <authorList>
            <person name="Stanojkovic A."/>
            <person name="Skoupy S."/>
            <person name="Skaloud P."/>
            <person name="Dvorak P."/>
        </authorList>
    </citation>
    <scope>NUCLEOTIDE SEQUENCE [LARGE SCALE GENOMIC DNA]</scope>
    <source>
        <strain evidence="1 2">D3b</strain>
    </source>
</reference>
<proteinExistence type="predicted"/>
<gene>
    <name evidence="1" type="ORF">NG792_17510</name>
</gene>
<accession>A0ABT2NAM1</accession>
<name>A0ABT2NAM1_9CYAN</name>
<evidence type="ECO:0000313" key="2">
    <source>
        <dbReference type="Proteomes" id="UP001525961"/>
    </source>
</evidence>
<evidence type="ECO:0000313" key="1">
    <source>
        <dbReference type="EMBL" id="MCT7979516.1"/>
    </source>
</evidence>
<keyword evidence="2" id="KW-1185">Reference proteome</keyword>